<evidence type="ECO:0000256" key="12">
    <source>
        <dbReference type="ARBA" id="ARBA00022958"/>
    </source>
</evidence>
<feature type="binding site" evidence="16">
    <location>
        <position position="190"/>
    </location>
    <ligand>
        <name>substrate</name>
    </ligand>
</feature>
<evidence type="ECO:0000256" key="8">
    <source>
        <dbReference type="ARBA" id="ARBA00022679"/>
    </source>
</evidence>
<organism evidence="17 18">
    <name type="scientific">Desulfonatronospira thiodismutans ASO3-1</name>
    <dbReference type="NCBI Taxonomy" id="555779"/>
    <lineage>
        <taxon>Bacteria</taxon>
        <taxon>Pseudomonadati</taxon>
        <taxon>Thermodesulfobacteriota</taxon>
        <taxon>Desulfovibrionia</taxon>
        <taxon>Desulfovibrionales</taxon>
        <taxon>Desulfonatronovibrionaceae</taxon>
        <taxon>Desulfonatronospira</taxon>
    </lineage>
</organism>
<feature type="binding site" evidence="16">
    <location>
        <begin position="10"/>
        <end position="17"/>
    </location>
    <ligand>
        <name>ATP</name>
        <dbReference type="ChEBI" id="CHEBI:30616"/>
    </ligand>
</feature>
<comment type="subcellular location">
    <subcellularLocation>
        <location evidence="3 16">Cytoplasm</location>
    </subcellularLocation>
</comment>
<keyword evidence="9 16" id="KW-0547">Nucleotide-binding</keyword>
<evidence type="ECO:0000256" key="6">
    <source>
        <dbReference type="ARBA" id="ARBA00012102"/>
    </source>
</evidence>
<reference evidence="17" key="1">
    <citation type="submission" date="2010-05" db="EMBL/GenBank/DDBJ databases">
        <title>The draft genome of Desulfonatronospira thiodismutans ASO3-1.</title>
        <authorList>
            <consortium name="US DOE Joint Genome Institute (JGI-PGF)"/>
            <person name="Lucas S."/>
            <person name="Copeland A."/>
            <person name="Lapidus A."/>
            <person name="Cheng J.-F."/>
            <person name="Bruce D."/>
            <person name="Goodwin L."/>
            <person name="Pitluck S."/>
            <person name="Chertkov O."/>
            <person name="Brettin T."/>
            <person name="Detter J.C."/>
            <person name="Han C."/>
            <person name="Land M.L."/>
            <person name="Hauser L."/>
            <person name="Kyrpides N."/>
            <person name="Mikhailova N."/>
            <person name="Muyzer G."/>
            <person name="Woyke T."/>
        </authorList>
    </citation>
    <scope>NUCLEOTIDE SEQUENCE [LARGE SCALE GENOMIC DNA]</scope>
    <source>
        <strain evidence="17">ASO3-1</strain>
    </source>
</reference>
<dbReference type="SUPFAM" id="SSF53067">
    <property type="entry name" value="Actin-like ATPase domain"/>
    <property type="match status" value="2"/>
</dbReference>
<keyword evidence="7 16" id="KW-0963">Cytoplasm</keyword>
<dbReference type="UniPathway" id="UPA00241">
    <property type="reaction ID" value="UER00352"/>
</dbReference>
<dbReference type="RefSeq" id="WP_008869960.1">
    <property type="nucleotide sequence ID" value="NZ_ACJN02000002.1"/>
</dbReference>
<evidence type="ECO:0000256" key="1">
    <source>
        <dbReference type="ARBA" id="ARBA00001206"/>
    </source>
</evidence>
<accession>D6SPG4</accession>
<protein>
    <recommendedName>
        <fullName evidence="15 16">Type III pantothenate kinase</fullName>
        <ecNumber evidence="6 16">2.7.1.33</ecNumber>
    </recommendedName>
    <alternativeName>
        <fullName evidence="16">PanK-III</fullName>
    </alternativeName>
    <alternativeName>
        <fullName evidence="16">Pantothenic acid kinase</fullName>
    </alternativeName>
</protein>
<evidence type="ECO:0000313" key="18">
    <source>
        <dbReference type="Proteomes" id="UP000005496"/>
    </source>
</evidence>
<feature type="binding site" evidence="16">
    <location>
        <position position="137"/>
    </location>
    <ligand>
        <name>ATP</name>
        <dbReference type="ChEBI" id="CHEBI:30616"/>
    </ligand>
</feature>
<sequence>MSLYKCLLVDAGNSSIKLALAGKKGLGPSFELPTDIRETSDSLGLKILAFFEQEQVKPQDIHAWLAASVVPRLNPVIKRAGKKICSSEVYQVPGDLHPDINNRYQNPGELGADRLVSAFAARRIYPGEGIIVVDFGTATTFDCIIKKDYSGGLICPGIFSSVQSLSTLTARLPWFSTEEAGDTLEICRSTTRGLAQGTVFGLAAMTDGLISGLKELMPADTMAVATGGGAAAVTPFCTSVDKIHPALLLQGLMFTAIDSKIL</sequence>
<comment type="cofactor">
    <cofactor evidence="16">
        <name>NH4(+)</name>
        <dbReference type="ChEBI" id="CHEBI:28938"/>
    </cofactor>
    <cofactor evidence="16">
        <name>K(+)</name>
        <dbReference type="ChEBI" id="CHEBI:29103"/>
    </cofactor>
    <text evidence="16">A monovalent cation. Ammonium or potassium.</text>
</comment>
<dbReference type="CDD" id="cd24015">
    <property type="entry name" value="ASKHA_NBD_PanK-III"/>
    <property type="match status" value="1"/>
</dbReference>
<dbReference type="GO" id="GO:0005737">
    <property type="term" value="C:cytoplasm"/>
    <property type="evidence" value="ECO:0007669"/>
    <property type="project" value="UniProtKB-SubCell"/>
</dbReference>
<evidence type="ECO:0000256" key="9">
    <source>
        <dbReference type="ARBA" id="ARBA00022741"/>
    </source>
</evidence>
<feature type="binding site" evidence="16">
    <location>
        <position position="104"/>
    </location>
    <ligand>
        <name>substrate</name>
    </ligand>
</feature>
<dbReference type="NCBIfam" id="TIGR00671">
    <property type="entry name" value="baf"/>
    <property type="match status" value="1"/>
</dbReference>
<evidence type="ECO:0000256" key="2">
    <source>
        <dbReference type="ARBA" id="ARBA00001958"/>
    </source>
</evidence>
<evidence type="ECO:0000256" key="13">
    <source>
        <dbReference type="ARBA" id="ARBA00022993"/>
    </source>
</evidence>
<evidence type="ECO:0000256" key="15">
    <source>
        <dbReference type="ARBA" id="ARBA00040883"/>
    </source>
</evidence>
<keyword evidence="13 16" id="KW-0173">Coenzyme A biosynthesis</keyword>
<keyword evidence="11 16" id="KW-0067">ATP-binding</keyword>
<name>D6SPG4_9BACT</name>
<keyword evidence="12 16" id="KW-0630">Potassium</keyword>
<comment type="subunit">
    <text evidence="5 16">Homodimer.</text>
</comment>
<feature type="active site" description="Proton acceptor" evidence="16">
    <location>
        <position position="113"/>
    </location>
</feature>
<dbReference type="AlphaFoldDB" id="D6SPG4"/>
<dbReference type="GO" id="GO:0046872">
    <property type="term" value="F:metal ion binding"/>
    <property type="evidence" value="ECO:0007669"/>
    <property type="project" value="UniProtKB-KW"/>
</dbReference>
<proteinExistence type="inferred from homology"/>
<evidence type="ECO:0000313" key="17">
    <source>
        <dbReference type="EMBL" id="EFI34640.1"/>
    </source>
</evidence>
<dbReference type="OrthoDB" id="9804707at2"/>
<comment type="function">
    <text evidence="16">Catalyzes the phosphorylation of pantothenate (Pan), the first step in CoA biosynthesis.</text>
</comment>
<dbReference type="GO" id="GO:0005524">
    <property type="term" value="F:ATP binding"/>
    <property type="evidence" value="ECO:0007669"/>
    <property type="project" value="UniProtKB-UniRule"/>
</dbReference>
<evidence type="ECO:0000256" key="7">
    <source>
        <dbReference type="ARBA" id="ARBA00022490"/>
    </source>
</evidence>
<dbReference type="EC" id="2.7.1.33" evidence="6 16"/>
<gene>
    <name evidence="16" type="primary">coaX</name>
    <name evidence="17" type="ORF">Dthio_PD2012</name>
</gene>
<dbReference type="PANTHER" id="PTHR34265">
    <property type="entry name" value="TYPE III PANTOTHENATE KINASE"/>
    <property type="match status" value="1"/>
</dbReference>
<evidence type="ECO:0000256" key="3">
    <source>
        <dbReference type="ARBA" id="ARBA00004496"/>
    </source>
</evidence>
<keyword evidence="10 16" id="KW-0418">Kinase</keyword>
<feature type="binding site" evidence="16">
    <location>
        <position position="134"/>
    </location>
    <ligand>
        <name>K(+)</name>
        <dbReference type="ChEBI" id="CHEBI:29103"/>
    </ligand>
</feature>
<keyword evidence="8 16" id="KW-0808">Transferase</keyword>
<comment type="similarity">
    <text evidence="14 16">Belongs to the type III pantothenate kinase family.</text>
</comment>
<comment type="pathway">
    <text evidence="4 16">Cofactor biosynthesis; coenzyme A biosynthesis; CoA from (R)-pantothenate: step 1/5.</text>
</comment>
<evidence type="ECO:0000256" key="4">
    <source>
        <dbReference type="ARBA" id="ARBA00005225"/>
    </source>
</evidence>
<dbReference type="Pfam" id="PF03309">
    <property type="entry name" value="Pan_kinase"/>
    <property type="match status" value="1"/>
</dbReference>
<dbReference type="Gene3D" id="3.30.420.40">
    <property type="match status" value="2"/>
</dbReference>
<dbReference type="EMBL" id="ACJN02000002">
    <property type="protein sequence ID" value="EFI34640.1"/>
    <property type="molecule type" value="Genomic_DNA"/>
</dbReference>
<dbReference type="InterPro" id="IPR004619">
    <property type="entry name" value="Type_III_PanK"/>
</dbReference>
<dbReference type="GO" id="GO:0004594">
    <property type="term" value="F:pantothenate kinase activity"/>
    <property type="evidence" value="ECO:0007669"/>
    <property type="project" value="UniProtKB-UniRule"/>
</dbReference>
<dbReference type="GO" id="GO:0015937">
    <property type="term" value="P:coenzyme A biosynthetic process"/>
    <property type="evidence" value="ECO:0007669"/>
    <property type="project" value="UniProtKB-UniRule"/>
</dbReference>
<evidence type="ECO:0000256" key="5">
    <source>
        <dbReference type="ARBA" id="ARBA00011738"/>
    </source>
</evidence>
<keyword evidence="16" id="KW-0479">Metal-binding</keyword>
<keyword evidence="18" id="KW-1185">Reference proteome</keyword>
<dbReference type="InterPro" id="IPR043129">
    <property type="entry name" value="ATPase_NBD"/>
</dbReference>
<comment type="cofactor">
    <cofactor evidence="2">
        <name>K(+)</name>
        <dbReference type="ChEBI" id="CHEBI:29103"/>
    </cofactor>
</comment>
<feature type="binding site" evidence="16">
    <location>
        <begin position="111"/>
        <end position="114"/>
    </location>
    <ligand>
        <name>substrate</name>
    </ligand>
</feature>
<dbReference type="PANTHER" id="PTHR34265:SF1">
    <property type="entry name" value="TYPE III PANTOTHENATE KINASE"/>
    <property type="match status" value="1"/>
</dbReference>
<dbReference type="NCBIfam" id="NF009855">
    <property type="entry name" value="PRK13321.1"/>
    <property type="match status" value="1"/>
</dbReference>
<evidence type="ECO:0000256" key="16">
    <source>
        <dbReference type="HAMAP-Rule" id="MF_01274"/>
    </source>
</evidence>
<evidence type="ECO:0000256" key="10">
    <source>
        <dbReference type="ARBA" id="ARBA00022777"/>
    </source>
</evidence>
<evidence type="ECO:0000256" key="14">
    <source>
        <dbReference type="ARBA" id="ARBA00038036"/>
    </source>
</evidence>
<dbReference type="Proteomes" id="UP000005496">
    <property type="component" value="Unassembled WGS sequence"/>
</dbReference>
<comment type="catalytic activity">
    <reaction evidence="1 16">
        <text>(R)-pantothenate + ATP = (R)-4'-phosphopantothenate + ADP + H(+)</text>
        <dbReference type="Rhea" id="RHEA:16373"/>
        <dbReference type="ChEBI" id="CHEBI:10986"/>
        <dbReference type="ChEBI" id="CHEBI:15378"/>
        <dbReference type="ChEBI" id="CHEBI:29032"/>
        <dbReference type="ChEBI" id="CHEBI:30616"/>
        <dbReference type="ChEBI" id="CHEBI:456216"/>
        <dbReference type="EC" id="2.7.1.33"/>
    </reaction>
</comment>
<dbReference type="HAMAP" id="MF_01274">
    <property type="entry name" value="Pantothen_kinase_3"/>
    <property type="match status" value="1"/>
</dbReference>
<comment type="caution">
    <text evidence="17">The sequence shown here is derived from an EMBL/GenBank/DDBJ whole genome shotgun (WGS) entry which is preliminary data.</text>
</comment>
<dbReference type="eggNOG" id="COG1521">
    <property type="taxonomic scope" value="Bacteria"/>
</dbReference>
<evidence type="ECO:0000256" key="11">
    <source>
        <dbReference type="ARBA" id="ARBA00022840"/>
    </source>
</evidence>